<sequence>MEMLALTCPQCGSANVKLLPERNDLAQCNYCNSIFMLPPPVVDEAKPKITEVQEEEEEVDMTEVVFPIKPTPPSEPVAGLILSGGLTLVSGVCGFNVLLNGKLAPQQIATWGTLFMIGCFALGMVFKSMNEREKEFRNSEEMRTYKKEQRAAWKKSMAQIRYRMRHKEQSESEAE</sequence>
<proteinExistence type="predicted"/>
<comment type="caution">
    <text evidence="2">The sequence shown here is derived from an EMBL/GenBank/DDBJ whole genome shotgun (WGS) entry which is preliminary data.</text>
</comment>
<evidence type="ECO:0000256" key="1">
    <source>
        <dbReference type="SAM" id="Phobius"/>
    </source>
</evidence>
<dbReference type="EMBL" id="QLMA01000001">
    <property type="protein sequence ID" value="RAJ88108.1"/>
    <property type="molecule type" value="Genomic_DNA"/>
</dbReference>
<accession>A0A327WD99</accession>
<reference evidence="2 3" key="1">
    <citation type="submission" date="2018-06" db="EMBL/GenBank/DDBJ databases">
        <title>Genomic Encyclopedia of Archaeal and Bacterial Type Strains, Phase II (KMG-II): from individual species to whole genera.</title>
        <authorList>
            <person name="Goeker M."/>
        </authorList>
    </citation>
    <scope>NUCLEOTIDE SEQUENCE [LARGE SCALE GENOMIC DNA]</scope>
    <source>
        <strain evidence="2 3">DSM 29821</strain>
    </source>
</reference>
<organism evidence="2 3">
    <name type="scientific">Chitinophaga dinghuensis</name>
    <dbReference type="NCBI Taxonomy" id="1539050"/>
    <lineage>
        <taxon>Bacteria</taxon>
        <taxon>Pseudomonadati</taxon>
        <taxon>Bacteroidota</taxon>
        <taxon>Chitinophagia</taxon>
        <taxon>Chitinophagales</taxon>
        <taxon>Chitinophagaceae</taxon>
        <taxon>Chitinophaga</taxon>
    </lineage>
</organism>
<feature type="transmembrane region" description="Helical" evidence="1">
    <location>
        <begin position="77"/>
        <end position="99"/>
    </location>
</feature>
<keyword evidence="1" id="KW-0472">Membrane</keyword>
<evidence type="ECO:0000313" key="2">
    <source>
        <dbReference type="EMBL" id="RAJ88108.1"/>
    </source>
</evidence>
<feature type="transmembrane region" description="Helical" evidence="1">
    <location>
        <begin position="111"/>
        <end position="129"/>
    </location>
</feature>
<evidence type="ECO:0000313" key="3">
    <source>
        <dbReference type="Proteomes" id="UP000249819"/>
    </source>
</evidence>
<keyword evidence="1" id="KW-0812">Transmembrane</keyword>
<dbReference type="RefSeq" id="WP_146616123.1">
    <property type="nucleotide sequence ID" value="NZ_QLMA01000001.1"/>
</dbReference>
<dbReference type="AlphaFoldDB" id="A0A327WD99"/>
<keyword evidence="1" id="KW-1133">Transmembrane helix</keyword>
<protein>
    <submittedName>
        <fullName evidence="2">Uncharacterized protein</fullName>
    </submittedName>
</protein>
<name>A0A327WD99_9BACT</name>
<dbReference type="OrthoDB" id="680487at2"/>
<keyword evidence="3" id="KW-1185">Reference proteome</keyword>
<dbReference type="Proteomes" id="UP000249819">
    <property type="component" value="Unassembled WGS sequence"/>
</dbReference>
<gene>
    <name evidence="2" type="ORF">CLV59_101873</name>
</gene>